<reference evidence="1 2" key="1">
    <citation type="submission" date="2018-12" db="EMBL/GenBank/DDBJ databases">
        <title>Mesorhizobium carbonis sp. nov., isolated from coal mine water.</title>
        <authorList>
            <person name="Xin W."/>
            <person name="Xu Z."/>
            <person name="Xiang F."/>
            <person name="Zhang J."/>
            <person name="Xi L."/>
            <person name="Liu J."/>
        </authorList>
    </citation>
    <scope>NUCLEOTIDE SEQUENCE [LARGE SCALE GENOMIC DNA]</scope>
    <source>
        <strain evidence="1 2">B2.3</strain>
    </source>
</reference>
<organism evidence="1 2">
    <name type="scientific">Aquibium carbonis</name>
    <dbReference type="NCBI Taxonomy" id="2495581"/>
    <lineage>
        <taxon>Bacteria</taxon>
        <taxon>Pseudomonadati</taxon>
        <taxon>Pseudomonadota</taxon>
        <taxon>Alphaproteobacteria</taxon>
        <taxon>Hyphomicrobiales</taxon>
        <taxon>Phyllobacteriaceae</taxon>
        <taxon>Aquibium</taxon>
    </lineage>
</organism>
<dbReference type="AlphaFoldDB" id="A0A429YTA9"/>
<keyword evidence="2" id="KW-1185">Reference proteome</keyword>
<accession>A0A429YTA9</accession>
<dbReference type="EMBL" id="RWKW01000083">
    <property type="protein sequence ID" value="RST84678.1"/>
    <property type="molecule type" value="Genomic_DNA"/>
</dbReference>
<proteinExistence type="predicted"/>
<name>A0A429YTA9_9HYPH</name>
<dbReference type="RefSeq" id="WP_126701628.1">
    <property type="nucleotide sequence ID" value="NZ_RWKW01000083.1"/>
</dbReference>
<evidence type="ECO:0000313" key="1">
    <source>
        <dbReference type="EMBL" id="RST84678.1"/>
    </source>
</evidence>
<gene>
    <name evidence="1" type="ORF">EJC49_19600</name>
</gene>
<protein>
    <submittedName>
        <fullName evidence="1">Uncharacterized protein</fullName>
    </submittedName>
</protein>
<evidence type="ECO:0000313" key="2">
    <source>
        <dbReference type="Proteomes" id="UP000278398"/>
    </source>
</evidence>
<sequence length="59" mass="6631">MTKLREQIPYSAYEAARAACEAMKAGRQLDGDARFDRFAPVRGVSRPDRDDDVVVMTIN</sequence>
<dbReference type="Proteomes" id="UP000278398">
    <property type="component" value="Unassembled WGS sequence"/>
</dbReference>
<comment type="caution">
    <text evidence="1">The sequence shown here is derived from an EMBL/GenBank/DDBJ whole genome shotgun (WGS) entry which is preliminary data.</text>
</comment>